<name>A0AAJ0HDJ3_9PEZI</name>
<organism evidence="2 3">
    <name type="scientific">Lasiosphaeria hispida</name>
    <dbReference type="NCBI Taxonomy" id="260671"/>
    <lineage>
        <taxon>Eukaryota</taxon>
        <taxon>Fungi</taxon>
        <taxon>Dikarya</taxon>
        <taxon>Ascomycota</taxon>
        <taxon>Pezizomycotina</taxon>
        <taxon>Sordariomycetes</taxon>
        <taxon>Sordariomycetidae</taxon>
        <taxon>Sordariales</taxon>
        <taxon>Lasiosphaeriaceae</taxon>
        <taxon>Lasiosphaeria</taxon>
    </lineage>
</organism>
<comment type="caution">
    <text evidence="2">The sequence shown here is derived from an EMBL/GenBank/DDBJ whole genome shotgun (WGS) entry which is preliminary data.</text>
</comment>
<accession>A0AAJ0HDJ3</accession>
<dbReference type="Proteomes" id="UP001275084">
    <property type="component" value="Unassembled WGS sequence"/>
</dbReference>
<gene>
    <name evidence="2" type="ORF">B0T25DRAFT_519194</name>
</gene>
<reference evidence="2" key="2">
    <citation type="submission" date="2023-06" db="EMBL/GenBank/DDBJ databases">
        <authorList>
            <consortium name="Lawrence Berkeley National Laboratory"/>
            <person name="Haridas S."/>
            <person name="Hensen N."/>
            <person name="Bonometti L."/>
            <person name="Westerberg I."/>
            <person name="Brannstrom I.O."/>
            <person name="Guillou S."/>
            <person name="Cros-Aarteil S."/>
            <person name="Calhoun S."/>
            <person name="Kuo A."/>
            <person name="Mondo S."/>
            <person name="Pangilinan J."/>
            <person name="Riley R."/>
            <person name="Labutti K."/>
            <person name="Andreopoulos B."/>
            <person name="Lipzen A."/>
            <person name="Chen C."/>
            <person name="Yanf M."/>
            <person name="Daum C."/>
            <person name="Ng V."/>
            <person name="Clum A."/>
            <person name="Steindorff A."/>
            <person name="Ohm R."/>
            <person name="Martin F."/>
            <person name="Silar P."/>
            <person name="Natvig D."/>
            <person name="Lalanne C."/>
            <person name="Gautier V."/>
            <person name="Ament-Velasquez S.L."/>
            <person name="Kruys A."/>
            <person name="Hutchinson M.I."/>
            <person name="Powell A.J."/>
            <person name="Barry K."/>
            <person name="Miller A.N."/>
            <person name="Grigoriev I.V."/>
            <person name="Debuchy R."/>
            <person name="Gladieux P."/>
            <person name="Thoren M.H."/>
            <person name="Johannesson H."/>
        </authorList>
    </citation>
    <scope>NUCLEOTIDE SEQUENCE</scope>
    <source>
        <strain evidence="2">CBS 955.72</strain>
    </source>
</reference>
<proteinExistence type="predicted"/>
<dbReference type="AlphaFoldDB" id="A0AAJ0HDJ3"/>
<keyword evidence="1" id="KW-0732">Signal</keyword>
<protein>
    <submittedName>
        <fullName evidence="2">Uncharacterized protein</fullName>
    </submittedName>
</protein>
<reference evidence="2" key="1">
    <citation type="journal article" date="2023" name="Mol. Phylogenet. Evol.">
        <title>Genome-scale phylogeny and comparative genomics of the fungal order Sordariales.</title>
        <authorList>
            <person name="Hensen N."/>
            <person name="Bonometti L."/>
            <person name="Westerberg I."/>
            <person name="Brannstrom I.O."/>
            <person name="Guillou S."/>
            <person name="Cros-Aarteil S."/>
            <person name="Calhoun S."/>
            <person name="Haridas S."/>
            <person name="Kuo A."/>
            <person name="Mondo S."/>
            <person name="Pangilinan J."/>
            <person name="Riley R."/>
            <person name="LaButti K."/>
            <person name="Andreopoulos B."/>
            <person name="Lipzen A."/>
            <person name="Chen C."/>
            <person name="Yan M."/>
            <person name="Daum C."/>
            <person name="Ng V."/>
            <person name="Clum A."/>
            <person name="Steindorff A."/>
            <person name="Ohm R.A."/>
            <person name="Martin F."/>
            <person name="Silar P."/>
            <person name="Natvig D.O."/>
            <person name="Lalanne C."/>
            <person name="Gautier V."/>
            <person name="Ament-Velasquez S.L."/>
            <person name="Kruys A."/>
            <person name="Hutchinson M.I."/>
            <person name="Powell A.J."/>
            <person name="Barry K."/>
            <person name="Miller A.N."/>
            <person name="Grigoriev I.V."/>
            <person name="Debuchy R."/>
            <person name="Gladieux P."/>
            <person name="Hiltunen Thoren M."/>
            <person name="Johannesson H."/>
        </authorList>
    </citation>
    <scope>NUCLEOTIDE SEQUENCE</scope>
    <source>
        <strain evidence="2">CBS 955.72</strain>
    </source>
</reference>
<sequence>MTRPSLLVALVAPRLIRLGRGGWREPDDNMERNTLVQVYKLPFSLFDEPDRCRRVAGERAVVSLGLVASLPFYVETWDSIMERPEVRIAESSWKETLEVESGRGGEETKILFQDP</sequence>
<feature type="chain" id="PRO_5042509490" evidence="1">
    <location>
        <begin position="22"/>
        <end position="115"/>
    </location>
</feature>
<evidence type="ECO:0000313" key="3">
    <source>
        <dbReference type="Proteomes" id="UP001275084"/>
    </source>
</evidence>
<evidence type="ECO:0000256" key="1">
    <source>
        <dbReference type="SAM" id="SignalP"/>
    </source>
</evidence>
<feature type="signal peptide" evidence="1">
    <location>
        <begin position="1"/>
        <end position="21"/>
    </location>
</feature>
<keyword evidence="3" id="KW-1185">Reference proteome</keyword>
<evidence type="ECO:0000313" key="2">
    <source>
        <dbReference type="EMBL" id="KAK3348825.1"/>
    </source>
</evidence>
<dbReference type="EMBL" id="JAUIQD010000005">
    <property type="protein sequence ID" value="KAK3348825.1"/>
    <property type="molecule type" value="Genomic_DNA"/>
</dbReference>